<dbReference type="FunFam" id="3.40.50.300:FF:000362">
    <property type="entry name" value="Dynein, axonemal, heavy chain 6"/>
    <property type="match status" value="1"/>
</dbReference>
<dbReference type="Pfam" id="PF12775">
    <property type="entry name" value="AAA_7"/>
    <property type="match status" value="1"/>
</dbReference>
<evidence type="ECO:0000256" key="5">
    <source>
        <dbReference type="ARBA" id="ARBA00022741"/>
    </source>
</evidence>
<evidence type="ECO:0000256" key="3">
    <source>
        <dbReference type="ARBA" id="ARBA00022490"/>
    </source>
</evidence>
<dbReference type="Gene3D" id="1.10.8.710">
    <property type="match status" value="1"/>
</dbReference>
<dbReference type="GO" id="GO:0045505">
    <property type="term" value="F:dynein intermediate chain binding"/>
    <property type="evidence" value="ECO:0007669"/>
    <property type="project" value="InterPro"/>
</dbReference>
<dbReference type="Gene3D" id="1.10.8.1220">
    <property type="match status" value="1"/>
</dbReference>
<dbReference type="InterPro" id="IPR026983">
    <property type="entry name" value="DHC"/>
</dbReference>
<dbReference type="FunFam" id="1.10.8.710:FF:000004">
    <property type="entry name" value="Dynein axonemal heavy chain 6"/>
    <property type="match status" value="1"/>
</dbReference>
<accession>A0A1J1IHE1</accession>
<dbReference type="FunFam" id="1.10.8.1220:FF:000001">
    <property type="entry name" value="Dynein axonemal heavy chain 5"/>
    <property type="match status" value="1"/>
</dbReference>
<evidence type="ECO:0000256" key="11">
    <source>
        <dbReference type="ARBA" id="ARBA00023212"/>
    </source>
</evidence>
<dbReference type="InterPro" id="IPR041658">
    <property type="entry name" value="AAA_lid_11"/>
</dbReference>
<dbReference type="Gene3D" id="1.10.8.720">
    <property type="entry name" value="Region D6 of dynein motor"/>
    <property type="match status" value="1"/>
</dbReference>
<feature type="compositionally biased region" description="Polar residues" evidence="14">
    <location>
        <begin position="634"/>
        <end position="646"/>
    </location>
</feature>
<keyword evidence="6" id="KW-0067">ATP-binding</keyword>
<feature type="coiled-coil region" evidence="13">
    <location>
        <begin position="196"/>
        <end position="238"/>
    </location>
</feature>
<evidence type="ECO:0000256" key="2">
    <source>
        <dbReference type="ARBA" id="ARBA00008887"/>
    </source>
</evidence>
<dbReference type="Gene3D" id="1.20.58.1120">
    <property type="match status" value="1"/>
</dbReference>
<dbReference type="InterPro" id="IPR041466">
    <property type="entry name" value="Dynein_AAA5_ext"/>
</dbReference>
<dbReference type="FunFam" id="1.10.8.720:FF:000001">
    <property type="entry name" value="dynein heavy chain 7, axonemal"/>
    <property type="match status" value="1"/>
</dbReference>
<evidence type="ECO:0000256" key="14">
    <source>
        <dbReference type="SAM" id="MobiDB-lite"/>
    </source>
</evidence>
<dbReference type="InterPro" id="IPR054354">
    <property type="entry name" value="DYNC2H1-like_lid"/>
</dbReference>
<dbReference type="FunFam" id="3.40.50.300:FF:002141">
    <property type="entry name" value="Dynein heavy chain"/>
    <property type="match status" value="1"/>
</dbReference>
<dbReference type="Pfam" id="PF22597">
    <property type="entry name" value="DYN_lid"/>
    <property type="match status" value="1"/>
</dbReference>
<organism evidence="16 17">
    <name type="scientific">Clunio marinus</name>
    <dbReference type="NCBI Taxonomy" id="568069"/>
    <lineage>
        <taxon>Eukaryota</taxon>
        <taxon>Metazoa</taxon>
        <taxon>Ecdysozoa</taxon>
        <taxon>Arthropoda</taxon>
        <taxon>Hexapoda</taxon>
        <taxon>Insecta</taxon>
        <taxon>Pterygota</taxon>
        <taxon>Neoptera</taxon>
        <taxon>Endopterygota</taxon>
        <taxon>Diptera</taxon>
        <taxon>Nematocera</taxon>
        <taxon>Chironomoidea</taxon>
        <taxon>Chironomidae</taxon>
        <taxon>Clunio</taxon>
    </lineage>
</organism>
<evidence type="ECO:0000256" key="4">
    <source>
        <dbReference type="ARBA" id="ARBA00022701"/>
    </source>
</evidence>
<dbReference type="GO" id="GO:0005930">
    <property type="term" value="C:axoneme"/>
    <property type="evidence" value="ECO:0007669"/>
    <property type="project" value="UniProtKB-SubCell"/>
</dbReference>
<evidence type="ECO:0000256" key="9">
    <source>
        <dbReference type="ARBA" id="ARBA00023069"/>
    </source>
</evidence>
<comment type="subcellular location">
    <subcellularLocation>
        <location evidence="1">Cytoplasm</location>
        <location evidence="1">Cytoskeleton</location>
        <location evidence="1">Cilium axoneme</location>
    </subcellularLocation>
</comment>
<dbReference type="Pfam" id="PF12780">
    <property type="entry name" value="AAA_8"/>
    <property type="match status" value="1"/>
</dbReference>
<evidence type="ECO:0000256" key="12">
    <source>
        <dbReference type="ARBA" id="ARBA00023273"/>
    </source>
</evidence>
<feature type="domain" description="AAA+ ATPase" evidence="15">
    <location>
        <begin position="1583"/>
        <end position="1722"/>
    </location>
</feature>
<keyword evidence="5" id="KW-0547">Nucleotide-binding</keyword>
<keyword evidence="10" id="KW-0505">Motor protein</keyword>
<dbReference type="Gene3D" id="1.10.287.2620">
    <property type="match status" value="1"/>
</dbReference>
<dbReference type="FunFam" id="1.20.920.30:FF:000002">
    <property type="entry name" value="Dynein axonemal heavy chain 3"/>
    <property type="match status" value="1"/>
</dbReference>
<dbReference type="Proteomes" id="UP000183832">
    <property type="component" value="Unassembled WGS sequence"/>
</dbReference>
<dbReference type="InterPro" id="IPR003593">
    <property type="entry name" value="AAA+_ATPase"/>
</dbReference>
<dbReference type="InterPro" id="IPR043157">
    <property type="entry name" value="Dynein_AAA1S"/>
</dbReference>
<dbReference type="SUPFAM" id="SSF52540">
    <property type="entry name" value="P-loop containing nucleoside triphosphate hydrolases"/>
    <property type="match status" value="4"/>
</dbReference>
<dbReference type="FunFam" id="1.20.920.20:FF:000006">
    <property type="entry name" value="Dynein, axonemal, heavy chain 6"/>
    <property type="match status" value="1"/>
</dbReference>
<dbReference type="Gene3D" id="1.20.920.30">
    <property type="match status" value="1"/>
</dbReference>
<comment type="similarity">
    <text evidence="2">Belongs to the dynein heavy chain family.</text>
</comment>
<dbReference type="Pfam" id="PF12774">
    <property type="entry name" value="AAA_6"/>
    <property type="match status" value="1"/>
</dbReference>
<dbReference type="InterPro" id="IPR027417">
    <property type="entry name" value="P-loop_NTPase"/>
</dbReference>
<dbReference type="GO" id="GO:0051959">
    <property type="term" value="F:dynein light intermediate chain binding"/>
    <property type="evidence" value="ECO:0007669"/>
    <property type="project" value="InterPro"/>
</dbReference>
<evidence type="ECO:0000256" key="7">
    <source>
        <dbReference type="ARBA" id="ARBA00023017"/>
    </source>
</evidence>
<dbReference type="FunFam" id="1.20.58.1120:FF:000001">
    <property type="entry name" value="dynein heavy chain 2, axonemal"/>
    <property type="match status" value="1"/>
</dbReference>
<dbReference type="SMART" id="SM00382">
    <property type="entry name" value="AAA"/>
    <property type="match status" value="2"/>
</dbReference>
<dbReference type="Gene3D" id="3.40.50.300">
    <property type="entry name" value="P-loop containing nucleotide triphosphate hydrolases"/>
    <property type="match status" value="5"/>
</dbReference>
<feature type="region of interest" description="Disordered" evidence="14">
    <location>
        <begin position="623"/>
        <end position="659"/>
    </location>
</feature>
<keyword evidence="17" id="KW-1185">Reference proteome</keyword>
<dbReference type="Gene3D" id="1.20.140.100">
    <property type="entry name" value="Dynein heavy chain, N-terminal domain 2"/>
    <property type="match status" value="1"/>
</dbReference>
<dbReference type="GO" id="GO:0007018">
    <property type="term" value="P:microtubule-based movement"/>
    <property type="evidence" value="ECO:0007669"/>
    <property type="project" value="InterPro"/>
</dbReference>
<dbReference type="OrthoDB" id="447173at2759"/>
<evidence type="ECO:0000256" key="13">
    <source>
        <dbReference type="SAM" id="Coils"/>
    </source>
</evidence>
<keyword evidence="8 13" id="KW-0175">Coiled coil</keyword>
<dbReference type="Pfam" id="PF17852">
    <property type="entry name" value="Dynein_AAA_lid"/>
    <property type="match status" value="1"/>
</dbReference>
<dbReference type="Pfam" id="PF12781">
    <property type="entry name" value="AAA_9"/>
    <property type="match status" value="1"/>
</dbReference>
<dbReference type="EMBL" id="CVRI01000049">
    <property type="protein sequence ID" value="CRK99186.1"/>
    <property type="molecule type" value="Genomic_DNA"/>
</dbReference>
<dbReference type="InterPro" id="IPR024743">
    <property type="entry name" value="Dynein_HC_stalk"/>
</dbReference>
<evidence type="ECO:0000256" key="8">
    <source>
        <dbReference type="ARBA" id="ARBA00023054"/>
    </source>
</evidence>
<evidence type="ECO:0000256" key="1">
    <source>
        <dbReference type="ARBA" id="ARBA00004430"/>
    </source>
</evidence>
<dbReference type="Pfam" id="PF08393">
    <property type="entry name" value="DHC_N2"/>
    <property type="match status" value="1"/>
</dbReference>
<dbReference type="InterPro" id="IPR024317">
    <property type="entry name" value="Dynein_heavy_chain_D4_dom"/>
</dbReference>
<dbReference type="PANTHER" id="PTHR22878:SF71">
    <property type="entry name" value="DYNEIN, AXONEMAL, HEAVY CHAIN 3"/>
    <property type="match status" value="1"/>
</dbReference>
<keyword evidence="3" id="KW-0963">Cytoplasm</keyword>
<dbReference type="FunFam" id="3.40.50.300:FF:001145">
    <property type="entry name" value="Putative dynein heavy chain"/>
    <property type="match status" value="1"/>
</dbReference>
<evidence type="ECO:0000313" key="16">
    <source>
        <dbReference type="EMBL" id="CRK99186.1"/>
    </source>
</evidence>
<reference evidence="16 17" key="1">
    <citation type="submission" date="2015-04" db="EMBL/GenBank/DDBJ databases">
        <authorList>
            <person name="Syromyatnikov M.Y."/>
            <person name="Popov V.N."/>
        </authorList>
    </citation>
    <scope>NUCLEOTIDE SEQUENCE [LARGE SCALE GENOMIC DNA]</scope>
</reference>
<dbReference type="InterPro" id="IPR042228">
    <property type="entry name" value="Dynein_linker_3"/>
</dbReference>
<dbReference type="Gene3D" id="3.20.180.20">
    <property type="entry name" value="Dynein heavy chain, N-terminal domain 2"/>
    <property type="match status" value="1"/>
</dbReference>
<dbReference type="STRING" id="568069.A0A1J1IHE1"/>
<evidence type="ECO:0000313" key="17">
    <source>
        <dbReference type="Proteomes" id="UP000183832"/>
    </source>
</evidence>
<dbReference type="Pfam" id="PF12777">
    <property type="entry name" value="MT"/>
    <property type="match status" value="1"/>
</dbReference>
<dbReference type="InterPro" id="IPR042219">
    <property type="entry name" value="AAA_lid_11_sf"/>
</dbReference>
<sequence length="3933" mass="453791">MKKSKEKILKRHKKRSIEDAPFYKFEYKPEDLPLDPARPFILEQINKIKQSKSDEFFHDFDLYIPPHGNGQPSSINIQLPDVFQSTDRDIDSKIGFTKSSRNNGWIQGNLSNSEKRVYQITKYFISTYKNRRVQVFHNIARTKAALRSKEFFRIYTSPSESIISKRSKQVSKIKASLKKSKNPYGYQFDHEKLRGFEESKEELAKVQAHIDKMIAKNLKRLQEEKLKKEATMKKVERHYPTLRELLLKPREEPPKAKKRKQPISNVEFLKRLKSKDRQQSKYLEALLPCHPDEQKLKILQKYNKSYKIACQLFTENMSQRMHNLFDEIIINEIETFPSKLFKKIFPRIDGKNPIWIRASKFIIEEQKLWPNVKYEMIFMDFLFNPENKIRREEAVMIICLLLDLQEDFRYNIKRGFMRYILQSEVERKRFELESEPPKFPMIALKAPVPWKCAVQIAKNRLEEVLMVNHPVLQAIQMVWYNLYNDLLIVDTAKFYKNEVPYHAENITKIINSCCKITRDILVNDWMPRIADLIEAMQCYWRDLVPRNSIHEGRARILFNCVHALLSLHLQGLIKRSLDHLEETIEVYNCGNLSNIYDPQSSMLKRRPLMTLIVSVVGKHEENDVKDKPLEDDSTFYQTNENESNLLPTEKPTAEENSESFNLENSGKMIVEPFVEELPDLFKSYFVKILKVGYEIPRLEYYMTQKKEHLGFLHYISQDHVDMLKLYEKVKKIVKANQNGPTTYLYPTYRFYFPILSGRMRSITESIFSLREIPSLQIFKELMEKFNQLLHGIYYLRDFIPLNLFMLDNRIVNRVLEKLVRELINFVTNYFVTLNQVENRRMCDEFEEMSINSGERPKETPEVVALQNYLVVCREDKLFRLKSEIQIVKERVMFLLTYASLTQEDINLNSRLFLWPSELEKVLDLSAARLSVVRDNLETALKDKRANFEQNLIIEKKKMDSFRLRDVRDVLSIDDLKEKVATVDGLMEILDKCTKEAKSINVDENLLQIDQSFFPILDEMIEKMEPVDKLWHTAYHFESCYEVWYYGKYVGLNSDNIRDEVDEMSKTIYKLTKALASNPFAKRIAEQIRLKIDKFRVYIPILESICRQGLVDRHWEAISQELGENVNPTLFPTLSTMVDLDIVRIQDKLEEISNAAGKEFELNLQLINMQEEWKDMKFDVTRYRDSDLYILASLDDVQALLDDHILKAQAMRGSPYIVALGKKAEDWEQKLITMQDILDVWLRVQSTWMYLEPIFGSEDILRQMPTEGRNFKKVDRIFAKIMAHTVSDPHVIQTTDFPDMLPQLRTSFEELEGIQKGLNMYLEKKRLFFARFFFLSNDELLEILAETKDPLRVQPHLKKCFEGISALNFDNNGEIIAIVSAEGEIVQITRKINPANANGLVEKWLKDVETIMIESVKEQIFKASETYFHEIRSEWVLKWPGQVVSCVSCMSWTQEVEESIAQNTLETFQHKCSDQILDLVDLVRKKLSPGAQLTIEALIVLDVHARDIVSLLVNNNVTSIDEFNWISQMRYYWRSNPEKQGYVSVCMVTTEVEYGMEYLGNTSRLVITPLTDRCFRTLMGALKLNLGGAPEGPAGTGKTETCKDLAKAVAKKCVVFNCSDGLDYKALGKFFKGLAQSGSWACFDEFNRIELEVLSVVAQQILTIQKAVQNNVVKFLFEDTTLKLDPTCNIFITMNPGYAGRTELPDNLKVLFRTCAMMVPDYAMIGEITLYSNGFDDARALAHKIVHTYKLCSEQLSSQHHYDYGMRAVKSVLLASAALRKNNPDMPEAKILLRAIIDVNLPKFLQQDIPLFEGIYKDLFPGVDIPEPARDDIKRHMEIIIKKKRLQGTSWFMEKVLQIYEMLLVRHGLMIVGDSMGGKTTAYQILAEVLKEVKNDSEAKVTEYPVNFRVINPKAISMGQLYGNFDPVTHEWYDGVIATTFREMVYSNTSDRQWIIFDGPVDAVWIENLNTVLDDNKKLCLMSGEIIQMTNKMNLVFEPADLEQASPATVSRCGMIYFEPSQLGWEALHKTFIMQLQDKGVAEVYLTLYDNLVEWLVPITLETLKSCQAVVMVSPMQMYHVMTDFFMSFLNKHHNYNQIWFQQIFLFCFAWAYGSTLTVEGRRNMEVTLRKILYGANENLPKPKTFSLNRGQMFPEKSNYMDYRFDENEAWWPWLKSEDCQFPPDAVVSDLMVPTKENGCIMYWAHHCISNSIPMLLIGPTGTGKSATILNFLKELPKDKCIVNTLNFSARTSAQQVQELIMSKLDRRRKGVFGPPVGKNCINFVDDIAMPARDKYGSQSPLELIRQWLDHGHWSDLTDTSNIELIDLLFIGAMGMPGGSNFIPKRLYRHMFCMAVDSFEDTTLMRIFGTLGEWHFAKGYSESISRLSKNLAASIIEVYSKAVQIYLPTPAKSHYTFSLRDVTRVYQGICMVPAKRLNDVEKLVRLWTHEIYRVFYDRLVETKDQERLLLIVESSCSNNLRIKMEQAFANRISSDEKINENHIRDLLFGNYMEPDADPKMYDEVESWSKLEKNMTYYLNEYNMLSNSPMDLVLFRFAIEHISRVSRLLQMPRGHVLLVGLGGSGRRSAVKLAASMSDAEIFQVEVTRAYGFLEWREDMKKLLLNAGLNSKPTVFLFSDSQAKDEIFIEDINSMLNTGDLPNLFPSEEKSAILEKMQVIAKASGKVLETTPLAMYGMFIDRVKESLHIALTFSPIGDSFKNRIRVYPSLMVMIFNTSVVSASKKYYLEQGRKNYVTPTSYLELLRSFNILYTKTFIDITMQRDRYTTGLEKLEFAAGQVAVMQKKLQDLQPQLKVTSDETEKIMVKIERDTAEAEKKKEVVGADEAAANEAAATSQAIRDDCEGDLAEAVPALESALSALDTLKPADITVVKSMKNPPSAIKLVLEAVCVLKGLKADRKPDANGRLVDDYWAASQKMLGDMKFLESLKTFDKDNISTPIMKKIRDVYISDRDFVPEKIKAVSTACEGLCRWIRAMDVYDRVIKIVGPKKIALSQAENDLAAQMEKLNSKKAELQEILDKLQTLNDGFAEKSREKKRLEDEIDSCEKKLVRAEQLIGGLGGEKQRWSESAANLHKSLGNVIGDVLLGAGCIAYLGYFSTEYRNNILYEWNKLCLSKKLPCTEKFSLANILGNPMDIRQNQLCGLPSDNFSTDNGIIVKNSRRWCLMIDPQGQANKWIKNLEKENDLKVIQQTDVKCMKTVEQAIIMGKPVLLENVGETIDSGFSSILERNVIKQKGKQLIKFGDSLIDYHDNFRFYITTCLRNPHYLPETAVLVTLVNFMITEHGLQEQLLATVVVQERPDLQQKKESLIVESAKNRNALYNAETSILQVLSSSEQNILEDENAINILTSSKALSESIQSKQVIAISTEIEIDTARQAYVPVAKHSAILFFCISELSTIDPMYQYSLSWFLNLFITSIIKAPQSDILQDRLDHLNAFFTRSIYENVCRSLFEKDKLVFSFSLCIGILIARGTMDEKFISFFLTDGVGLNNPHPNPASDWLTEKSWNEIVRASSLEELKNLHESVAQNIDKWKKFYELSNPEDENFPEPFNDVEDFFYLILLKAIRPDKIVPSVRKLIMKHMGHKFVDPPTFDLQASFNDSKPTIPLVFILSPGSDPMDTLMTFAKEHSMHEKCKSISLGQGQGPRAEKMIEESLRLGHWVILQNCHVAESWMNDLERLCTDPNIEVTAHKNYRLWITSYPSKLFPVAVLQNSVKMTNEAPKGLKLNLLRSFNSDPLVDETFFAPPSTSDDVIKFWYRGLFSLVYFHAVVQERRDFGPLGWNIPYEFNESDLKISLMQLKMFLKQYHEIPFFGHKYLTGECNYGGRVTDDNDRRLLMSLLDNFYNEDAVMVDNYQLSESGIYKIPLMPNRENCLEFISSLPSATNPEVFGLHENADITKNINETNNVRRFCLFYVEF</sequence>
<evidence type="ECO:0000256" key="6">
    <source>
        <dbReference type="ARBA" id="ARBA00022840"/>
    </source>
</evidence>
<dbReference type="InterPro" id="IPR004273">
    <property type="entry name" value="Dynein_heavy_D6_P-loop"/>
</dbReference>
<dbReference type="GO" id="GO:0030286">
    <property type="term" value="C:dynein complex"/>
    <property type="evidence" value="ECO:0007669"/>
    <property type="project" value="UniProtKB-KW"/>
</dbReference>
<dbReference type="FunFam" id="1.20.140.100:FF:000004">
    <property type="entry name" value="Dynein axonemal heavy chain 6"/>
    <property type="match status" value="1"/>
</dbReference>
<dbReference type="Pfam" id="PF03028">
    <property type="entry name" value="Dynein_heavy"/>
    <property type="match status" value="1"/>
</dbReference>
<dbReference type="InterPro" id="IPR042222">
    <property type="entry name" value="Dynein_2_N"/>
</dbReference>
<dbReference type="GO" id="GO:0008569">
    <property type="term" value="F:minus-end-directed microtubule motor activity"/>
    <property type="evidence" value="ECO:0007669"/>
    <property type="project" value="InterPro"/>
</dbReference>
<evidence type="ECO:0000259" key="15">
    <source>
        <dbReference type="SMART" id="SM00382"/>
    </source>
</evidence>
<feature type="coiled-coil region" evidence="13">
    <location>
        <begin position="3010"/>
        <end position="3072"/>
    </location>
</feature>
<dbReference type="PANTHER" id="PTHR22878">
    <property type="entry name" value="DYNEIN HEAVY CHAIN 6, AXONEMAL-LIKE-RELATED"/>
    <property type="match status" value="1"/>
</dbReference>
<name>A0A1J1IHE1_9DIPT</name>
<proteinExistence type="inferred from homology"/>
<keyword evidence="7" id="KW-0243">Dynein</keyword>
<dbReference type="FunFam" id="3.20.180.20:FF:000003">
    <property type="entry name" value="Dynein heavy chain 12, axonemal"/>
    <property type="match status" value="1"/>
</dbReference>
<dbReference type="FunFam" id="3.40.50.300:FF:000044">
    <property type="entry name" value="Dynein heavy chain 5, axonemal"/>
    <property type="match status" value="1"/>
</dbReference>
<protein>
    <submittedName>
        <fullName evidence="16">CLUMA_CG012500, isoform A</fullName>
    </submittedName>
</protein>
<dbReference type="CDD" id="cd00009">
    <property type="entry name" value="AAA"/>
    <property type="match status" value="1"/>
</dbReference>
<keyword evidence="11" id="KW-0206">Cytoskeleton</keyword>
<feature type="domain" description="AAA+ ATPase" evidence="15">
    <location>
        <begin position="2210"/>
        <end position="2356"/>
    </location>
</feature>
<dbReference type="GO" id="GO:0005874">
    <property type="term" value="C:microtubule"/>
    <property type="evidence" value="ECO:0007669"/>
    <property type="project" value="UniProtKB-KW"/>
</dbReference>
<dbReference type="Gene3D" id="1.20.920.20">
    <property type="match status" value="1"/>
</dbReference>
<gene>
    <name evidence="16" type="primary">putative Dynein heavy chain 3</name>
    <name evidence="16" type="ORF">CLUMA_CG012500</name>
</gene>
<dbReference type="InterPro" id="IPR035699">
    <property type="entry name" value="AAA_6"/>
</dbReference>
<dbReference type="Pfam" id="PF18198">
    <property type="entry name" value="AAA_lid_11"/>
    <property type="match status" value="1"/>
</dbReference>
<dbReference type="InterPro" id="IPR035706">
    <property type="entry name" value="AAA_9"/>
</dbReference>
<keyword evidence="4" id="KW-0493">Microtubule</keyword>
<dbReference type="Gene3D" id="6.10.140.1060">
    <property type="match status" value="1"/>
</dbReference>
<dbReference type="InterPro" id="IPR013602">
    <property type="entry name" value="Dynein_heavy_linker"/>
</dbReference>
<dbReference type="GO" id="GO:0005524">
    <property type="term" value="F:ATP binding"/>
    <property type="evidence" value="ECO:0007669"/>
    <property type="project" value="UniProtKB-KW"/>
</dbReference>
<keyword evidence="9" id="KW-0969">Cilium</keyword>
<keyword evidence="12" id="KW-0966">Cell projection</keyword>
<evidence type="ECO:0000256" key="10">
    <source>
        <dbReference type="ARBA" id="ARBA00023175"/>
    </source>
</evidence>
<dbReference type="FunFam" id="3.40.50.300:FF:001328">
    <property type="entry name" value="Dynein heavy chain 6, axonemal"/>
    <property type="match status" value="1"/>
</dbReference>